<feature type="signal peptide" evidence="2">
    <location>
        <begin position="1"/>
        <end position="38"/>
    </location>
</feature>
<evidence type="ECO:0000256" key="2">
    <source>
        <dbReference type="SAM" id="SignalP"/>
    </source>
</evidence>
<evidence type="ECO:0000256" key="1">
    <source>
        <dbReference type="ARBA" id="ARBA00006987"/>
    </source>
</evidence>
<dbReference type="Gene3D" id="3.40.190.150">
    <property type="entry name" value="Bordetella uptake gene, domain 1"/>
    <property type="match status" value="1"/>
</dbReference>
<dbReference type="Proteomes" id="UP000480266">
    <property type="component" value="Unassembled WGS sequence"/>
</dbReference>
<protein>
    <submittedName>
        <fullName evidence="3">Tripartite tricarboxylate transporter substrate binding protein</fullName>
    </submittedName>
</protein>
<dbReference type="SUPFAM" id="SSF53850">
    <property type="entry name" value="Periplasmic binding protein-like II"/>
    <property type="match status" value="1"/>
</dbReference>
<dbReference type="Pfam" id="PF03401">
    <property type="entry name" value="TctC"/>
    <property type="match status" value="1"/>
</dbReference>
<evidence type="ECO:0000313" key="3">
    <source>
        <dbReference type="EMBL" id="NGX95087.1"/>
    </source>
</evidence>
<gene>
    <name evidence="3" type="ORF">G4V63_07605</name>
</gene>
<comment type="similarity">
    <text evidence="1">Belongs to the UPF0065 (bug) family.</text>
</comment>
<sequence length="335" mass="35546">MLRNTGQGAIMKRRRLIQAHLRRLAILTCLLVSASASAQTWPTKLIKATIPFGAGSATDVVPRMFFDRLSAELGQSIVVENRAGAGGPIGTASVVRSDPDGSSILAHSPATTIAPATFTELTYDATRDLSSALMIGYSANVMITSPSKPWKTVQEYIAAAKKPDAAASFGSVGIGSAVHISAEKFRLAAGIAPTHIPYRGGSEVITDILGGRIDFYFCPLATALPLIQSGQVRALLVSTPTRVSELPDVPSPPEVGLKDADSAIWFGVFVPSKTPKDVVDKLYAAGTKVLATPDMQRDLKKLGVEPWPMKPDEMDRLVANQTIASAELVKAARIK</sequence>
<evidence type="ECO:0000313" key="4">
    <source>
        <dbReference type="Proteomes" id="UP000480266"/>
    </source>
</evidence>
<dbReference type="PANTHER" id="PTHR42928">
    <property type="entry name" value="TRICARBOXYLATE-BINDING PROTEIN"/>
    <property type="match status" value="1"/>
</dbReference>
<accession>A0A7C9VDF4</accession>
<dbReference type="InterPro" id="IPR005064">
    <property type="entry name" value="BUG"/>
</dbReference>
<dbReference type="PANTHER" id="PTHR42928:SF5">
    <property type="entry name" value="BLR1237 PROTEIN"/>
    <property type="match status" value="1"/>
</dbReference>
<dbReference type="AlphaFoldDB" id="A0A7C9VDF4"/>
<dbReference type="EMBL" id="JAAMRR010000394">
    <property type="protein sequence ID" value="NGX95087.1"/>
    <property type="molecule type" value="Genomic_DNA"/>
</dbReference>
<keyword evidence="4" id="KW-1185">Reference proteome</keyword>
<comment type="caution">
    <text evidence="3">The sequence shown here is derived from an EMBL/GenBank/DDBJ whole genome shotgun (WGS) entry which is preliminary data.</text>
</comment>
<proteinExistence type="inferred from homology"/>
<name>A0A7C9VDF4_9BRAD</name>
<reference evidence="3" key="1">
    <citation type="submission" date="2020-02" db="EMBL/GenBank/DDBJ databases">
        <title>Draft genome sequence of Candidatus Afipia apatlaquensis IBT-C3, a potential strain for decolorization of textile dyes.</title>
        <authorList>
            <person name="Sanchez-Reyes A."/>
            <person name="Breton-Deval L."/>
            <person name="Mangelson H."/>
            <person name="Sanchez-Flores A."/>
        </authorList>
    </citation>
    <scope>NUCLEOTIDE SEQUENCE [LARGE SCALE GENOMIC DNA]</scope>
    <source>
        <strain evidence="3">IBT-C3</strain>
    </source>
</reference>
<organism evidence="3 4">
    <name type="scientific">Candidatus Afipia apatlaquensis</name>
    <dbReference type="NCBI Taxonomy" id="2712852"/>
    <lineage>
        <taxon>Bacteria</taxon>
        <taxon>Pseudomonadati</taxon>
        <taxon>Pseudomonadota</taxon>
        <taxon>Alphaproteobacteria</taxon>
        <taxon>Hyphomicrobiales</taxon>
        <taxon>Nitrobacteraceae</taxon>
        <taxon>Afipia</taxon>
    </lineage>
</organism>
<keyword evidence="2" id="KW-0732">Signal</keyword>
<dbReference type="PIRSF" id="PIRSF017082">
    <property type="entry name" value="YflP"/>
    <property type="match status" value="1"/>
</dbReference>
<dbReference type="Gene3D" id="3.40.190.10">
    <property type="entry name" value="Periplasmic binding protein-like II"/>
    <property type="match status" value="1"/>
</dbReference>
<dbReference type="InterPro" id="IPR042100">
    <property type="entry name" value="Bug_dom1"/>
</dbReference>
<feature type="chain" id="PRO_5028979190" evidence="2">
    <location>
        <begin position="39"/>
        <end position="335"/>
    </location>
</feature>